<keyword evidence="2" id="KW-1185">Reference proteome</keyword>
<evidence type="ECO:0000313" key="1">
    <source>
        <dbReference type="EMBL" id="GHP06281.1"/>
    </source>
</evidence>
<dbReference type="AlphaFoldDB" id="A0A830HL69"/>
<reference evidence="1" key="1">
    <citation type="submission" date="2020-10" db="EMBL/GenBank/DDBJ databases">
        <title>Unveiling of a novel bifunctional photoreceptor, Dualchrome1, isolated from a cosmopolitan green alga.</title>
        <authorList>
            <person name="Suzuki S."/>
            <person name="Kawachi M."/>
        </authorList>
    </citation>
    <scope>NUCLEOTIDE SEQUENCE</scope>
    <source>
        <strain evidence="1">NIES 2893</strain>
    </source>
</reference>
<protein>
    <submittedName>
        <fullName evidence="1">Uncharacterized protein</fullName>
    </submittedName>
</protein>
<sequence length="1105" mass="114774">MASSEPPEAHLPALLALSSSPHANSQQRAQALTQLSLLLSRASSLPALIQCTIHQDAAARALAHRVLIEHLRKHAASSQLALEALAALASTKETSAADAAACAAVRAAAATGESPLQTAAKYGGTQEYVARLVRGIFGELANVRFSMHPKARASATARLLVDDAHAAFAASTSIAFEVLEAAAQLAIYHVERGARAGGLSADDARSHAIAFVRAVTESGGEVLAAKALVEACGTPSNDVTVDATAARAGAALEALLEVRAVSGDTTTTQPAVAQLGFFAAKAAAAVAPSIPNLHALSHACWLLTCLARTHADAATHTDASVACTHALSTTLLDACALAFPISSCPRDPATQAPLVWRAIAHPLDVSGDAAIPAVLPSLVCMSRDEEAIHRLANAASDMWRRAESGGNPPAMRGDVLTPHAARVCLSLARRSACFALANALACAEPAYHATFVVIARAGRLGWEQDGAGEPILDILGDAARGATDVAPAALAALAYAAEACATAALAIRADDADASLVAYSQLEGVLRACVPCVPKRASGGAQDEAARRICAVCARIASVSCNPSGTDVHHLPTPSCIESCFQAIGTLCGFLADELPSEHAITAILAPVHYFAGAANHEAAWRRVSDPNSGASAYRIEWFRRARRASIIAMIRILEARSGQVASTFCAMNLDIGAMLKGALAAHPTGLDPPLRGGQEPTRRVLLRCLTCCALARKSSADVVARETLSIAEAETARAWSTRNAAEIASALDELSVALEGCWKCASLDASITSTRTPATFLDHAADAALACLKDPIMLSEAEGRRALRTLLCSLVGSSTRMSVDGLLADAPRASPISAFSGGGGSVKKSRSSSSPMEMRDEDAWLPIVGVCEGVDVDECVPRRVKDVFSYVAETCGRLQTDEENADALLTLLHAAILAYPRCSAFQEAARGASVGMLVALMQICDGGDGCVPVTRVCAVAGTLLRKGLRDRELVVAAGEAVSRCFKSGVAGDDAKSVLALYCAFLVVCDDDDTLASRVFCSLPRAIRNGRLPPSLVSDAAEAVRCAWLKKPNQLERWADACESLSTGETASADYLGANVNDTREFKKRFKSATGGKQKGAASSSSSCF</sequence>
<evidence type="ECO:0000313" key="2">
    <source>
        <dbReference type="Proteomes" id="UP000660262"/>
    </source>
</evidence>
<name>A0A830HL69_9CHLO</name>
<comment type="caution">
    <text evidence="1">The sequence shown here is derived from an EMBL/GenBank/DDBJ whole genome shotgun (WGS) entry which is preliminary data.</text>
</comment>
<proteinExistence type="predicted"/>
<accession>A0A830HL69</accession>
<dbReference type="EMBL" id="BNJQ01000012">
    <property type="protein sequence ID" value="GHP06281.1"/>
    <property type="molecule type" value="Genomic_DNA"/>
</dbReference>
<organism evidence="1 2">
    <name type="scientific">Pycnococcus provasolii</name>
    <dbReference type="NCBI Taxonomy" id="41880"/>
    <lineage>
        <taxon>Eukaryota</taxon>
        <taxon>Viridiplantae</taxon>
        <taxon>Chlorophyta</taxon>
        <taxon>Pseudoscourfieldiophyceae</taxon>
        <taxon>Pseudoscourfieldiales</taxon>
        <taxon>Pycnococcaceae</taxon>
        <taxon>Pycnococcus</taxon>
    </lineage>
</organism>
<dbReference type="Proteomes" id="UP000660262">
    <property type="component" value="Unassembled WGS sequence"/>
</dbReference>
<gene>
    <name evidence="1" type="ORF">PPROV_000502800</name>
</gene>